<evidence type="ECO:0000313" key="2">
    <source>
        <dbReference type="Proteomes" id="UP000557872"/>
    </source>
</evidence>
<name>A0A851GKW8_9BACT</name>
<dbReference type="AlphaFoldDB" id="A0A851GKW8"/>
<gene>
    <name evidence="1" type="ORF">HW115_19325</name>
</gene>
<evidence type="ECO:0000313" key="1">
    <source>
        <dbReference type="EMBL" id="NWK57779.1"/>
    </source>
</evidence>
<organism evidence="1 2">
    <name type="scientific">Oceaniferula marina</name>
    <dbReference type="NCBI Taxonomy" id="2748318"/>
    <lineage>
        <taxon>Bacteria</taxon>
        <taxon>Pseudomonadati</taxon>
        <taxon>Verrucomicrobiota</taxon>
        <taxon>Verrucomicrobiia</taxon>
        <taxon>Verrucomicrobiales</taxon>
        <taxon>Verrucomicrobiaceae</taxon>
        <taxon>Oceaniferula</taxon>
    </lineage>
</organism>
<dbReference type="Proteomes" id="UP000557872">
    <property type="component" value="Unassembled WGS sequence"/>
</dbReference>
<dbReference type="Pfam" id="PF14106">
    <property type="entry name" value="DUF4279"/>
    <property type="match status" value="1"/>
</dbReference>
<sequence>MNQPIYNDGYSACSETYSTLCIYHNEKLPSDVTARLGIEPDREILKEEAPTRHTKSNGWFFGTKGKLQSRDSRRHIDWIVDRLEAKKDDVLCMTNEGYDISIFSLWVSESANGGPKLSPYQMHRLSELNIEVSWDIYL</sequence>
<keyword evidence="2" id="KW-1185">Reference proteome</keyword>
<dbReference type="EMBL" id="JACBAZ010000037">
    <property type="protein sequence ID" value="NWK57779.1"/>
    <property type="molecule type" value="Genomic_DNA"/>
</dbReference>
<dbReference type="InterPro" id="IPR025459">
    <property type="entry name" value="DUF4279"/>
</dbReference>
<reference evidence="1 2" key="1">
    <citation type="submission" date="2020-07" db="EMBL/GenBank/DDBJ databases">
        <title>Roseicoccus Jingziensis gen. nov., sp. nov., isolated from coastal seawater.</title>
        <authorList>
            <person name="Feng X."/>
        </authorList>
    </citation>
    <scope>NUCLEOTIDE SEQUENCE [LARGE SCALE GENOMIC DNA]</scope>
    <source>
        <strain evidence="1 2">N1E253</strain>
    </source>
</reference>
<proteinExistence type="predicted"/>
<dbReference type="RefSeq" id="WP_178935254.1">
    <property type="nucleotide sequence ID" value="NZ_JACBAZ010000037.1"/>
</dbReference>
<accession>A0A851GKW8</accession>
<protein>
    <submittedName>
        <fullName evidence="1">DUF4279 domain-containing protein</fullName>
    </submittedName>
</protein>
<comment type="caution">
    <text evidence="1">The sequence shown here is derived from an EMBL/GenBank/DDBJ whole genome shotgun (WGS) entry which is preliminary data.</text>
</comment>